<evidence type="ECO:0000313" key="2">
    <source>
        <dbReference type="EMBL" id="ANB17301.1"/>
    </source>
</evidence>
<dbReference type="EMBL" id="CP015249">
    <property type="protein sequence ID" value="ANB17301.1"/>
    <property type="molecule type" value="Genomic_DNA"/>
</dbReference>
<dbReference type="KEGG" id="dko:I596_1271"/>
<gene>
    <name evidence="2" type="ORF">I596_1271</name>
</gene>
<organism evidence="2 3">
    <name type="scientific">Dokdonella koreensis DS-123</name>
    <dbReference type="NCBI Taxonomy" id="1300342"/>
    <lineage>
        <taxon>Bacteria</taxon>
        <taxon>Pseudomonadati</taxon>
        <taxon>Pseudomonadota</taxon>
        <taxon>Gammaproteobacteria</taxon>
        <taxon>Lysobacterales</taxon>
        <taxon>Rhodanobacteraceae</taxon>
        <taxon>Dokdonella</taxon>
    </lineage>
</organism>
<protein>
    <submittedName>
        <fullName evidence="2">Uncharacterized protein</fullName>
    </submittedName>
</protein>
<proteinExistence type="predicted"/>
<evidence type="ECO:0000256" key="1">
    <source>
        <dbReference type="SAM" id="MobiDB-lite"/>
    </source>
</evidence>
<dbReference type="STRING" id="1300342.I596_1271"/>
<reference evidence="2 3" key="1">
    <citation type="submission" date="2016-04" db="EMBL/GenBank/DDBJ databases">
        <title>Complete genome sequence of Dokdonella koreensis DS-123T.</title>
        <authorList>
            <person name="Kim J.F."/>
            <person name="Lee H."/>
            <person name="Kwak M.-J."/>
        </authorList>
    </citation>
    <scope>NUCLEOTIDE SEQUENCE [LARGE SCALE GENOMIC DNA]</scope>
    <source>
        <strain evidence="2 3">DS-123</strain>
    </source>
</reference>
<sequence>MRQRGRHCRPSAVFRPAPGGHAGGTQHGLRRWPVIGSDGPLRRYRCGRGFAAVVTRRVHPLQEPEDWT</sequence>
<accession>A0A160DTJ8</accession>
<dbReference type="AlphaFoldDB" id="A0A160DTJ8"/>
<feature type="region of interest" description="Disordered" evidence="1">
    <location>
        <begin position="1"/>
        <end position="32"/>
    </location>
</feature>
<dbReference type="Proteomes" id="UP000076830">
    <property type="component" value="Chromosome"/>
</dbReference>
<name>A0A160DTJ8_9GAMM</name>
<keyword evidence="3" id="KW-1185">Reference proteome</keyword>
<evidence type="ECO:0000313" key="3">
    <source>
        <dbReference type="Proteomes" id="UP000076830"/>
    </source>
</evidence>